<gene>
    <name evidence="9" type="ORF">GNLVRS02_ARAD1D51348g</name>
</gene>
<keyword evidence="2" id="KW-0547">Nucleotide-binding</keyword>
<dbReference type="Pfam" id="PF00271">
    <property type="entry name" value="Helicase_C"/>
    <property type="match status" value="1"/>
</dbReference>
<dbReference type="GO" id="GO:0003676">
    <property type="term" value="F:nucleic acid binding"/>
    <property type="evidence" value="ECO:0007669"/>
    <property type="project" value="InterPro"/>
</dbReference>
<comment type="catalytic activity">
    <reaction evidence="4">
        <text>Couples ATP hydrolysis with the unwinding of duplex DNA by translocating in the 3'-5' direction.</text>
        <dbReference type="EC" id="5.6.2.4"/>
    </reaction>
</comment>
<name>A0A060TDI6_BLAAD</name>
<feature type="compositionally biased region" description="Basic and acidic residues" evidence="6">
    <location>
        <begin position="639"/>
        <end position="651"/>
    </location>
</feature>
<dbReference type="PhylomeDB" id="A0A060TDI6"/>
<dbReference type="PROSITE" id="PS51194">
    <property type="entry name" value="HELICASE_CTER"/>
    <property type="match status" value="1"/>
</dbReference>
<sequence length="986" mass="113261">MAGQEDWLMKRVLADVGKEGGLASRFLAGSGQFSPDKLAQFCRKVDHFLELLLVLVHLTSGQPARATEVLSISHRNTQILARGVVVDQGMVAMVTKYNKTYSYHLQQRPIHRYLPQEVGELVVWYLWLVYPFERSVRKTLGPGYKPDTQWRLWPEERWSEQRVSNAIKKQFRMRTGQDIAILDYRHIAVSMCRRYLRADEAAIREIEYTWAMADEQAGHTSLTANMNYAREIDVGVGVNPDRQASFRRLSIALHKFLGYHDSPEISKKRKLELERESVSHAERSAFERYQKMLRIDTESALAQMMRGGQFRGNQRRVIDMILRRESLLVVKATGSGKSLLFMLPAFMSNGVTILIVPLISLRQDMMRRCGEYGIRCEEWSPTMWPHADVSIVVATPESAVTPAFREYMDSQKRLGRLDRIVIDECHEVMEASSNFRPTFLNLGIVIRMQVPVLCLTATMPEVMIPDFEKASRLSHLTIVRERTARTNIRYEVRKIQSAEAITLILRKRRQYPEGRIIVYCTTRALVDEYYHTLRGKLNGFVGRYRAQMSQMERDNVMREFQAGSLRIVVATSALGMGVDLPDIRCVIHINKPYGMVQYSQQSGRAGRDGKFAEAILLQIVGLKQKTKRVPLSKQQLQRVNRERQKAMKQKDTSTPTSTPTTDEETPIVQGRGEWPYEKADREALERFIDGPCRRVAMDAYFDSTEHGQRYIDGEVMREGCREGEVACDQCQTQTQEHEHEHEHDEFRMQQDRMRRLAEQQQQDTARHEQMKEVVRRNLERWSRECPVCAVKRREAWHAVTTADCPEARSADIEYVDAQAKFISNCRRGGSCKFCRMPKDACLGQISGKQRCDEGSTRQILRILAGLLRADDKSISRYVWQQSKAVGVSWLADTVSVDGRQVSHLTRLMYELGKRISQREEVELIAGELSDETETQTPAETIETTTETETIETTQSPTETATASEKERVVQMVGHGLSQRCKCGDHR</sequence>
<dbReference type="InterPro" id="IPR027417">
    <property type="entry name" value="P-loop_NTPase"/>
</dbReference>
<dbReference type="InterPro" id="IPR014001">
    <property type="entry name" value="Helicase_ATP-bd"/>
</dbReference>
<dbReference type="GO" id="GO:0009378">
    <property type="term" value="F:four-way junction helicase activity"/>
    <property type="evidence" value="ECO:0007669"/>
    <property type="project" value="TreeGrafter"/>
</dbReference>
<keyword evidence="3" id="KW-0067">ATP-binding</keyword>
<protein>
    <recommendedName>
        <fullName evidence="5">DNA 3'-5' helicase</fullName>
        <ecNumber evidence="5">5.6.2.4</ecNumber>
    </recommendedName>
</protein>
<dbReference type="Pfam" id="PF00270">
    <property type="entry name" value="DEAD"/>
    <property type="match status" value="1"/>
</dbReference>
<dbReference type="EMBL" id="HG937694">
    <property type="protein sequence ID" value="CDP39145.1"/>
    <property type="molecule type" value="Genomic_DNA"/>
</dbReference>
<dbReference type="PANTHER" id="PTHR13710">
    <property type="entry name" value="DNA HELICASE RECQ FAMILY MEMBER"/>
    <property type="match status" value="1"/>
</dbReference>
<dbReference type="SMART" id="SM00487">
    <property type="entry name" value="DEXDc"/>
    <property type="match status" value="1"/>
</dbReference>
<proteinExistence type="inferred from homology"/>
<organism evidence="9">
    <name type="scientific">Blastobotrys adeninivorans</name>
    <name type="common">Yeast</name>
    <name type="synonym">Arxula adeninivorans</name>
    <dbReference type="NCBI Taxonomy" id="409370"/>
    <lineage>
        <taxon>Eukaryota</taxon>
        <taxon>Fungi</taxon>
        <taxon>Dikarya</taxon>
        <taxon>Ascomycota</taxon>
        <taxon>Saccharomycotina</taxon>
        <taxon>Dipodascomycetes</taxon>
        <taxon>Dipodascales</taxon>
        <taxon>Trichomonascaceae</taxon>
        <taxon>Blastobotrys</taxon>
    </lineage>
</organism>
<accession>A0A060TDI6</accession>
<comment type="similarity">
    <text evidence="1">Belongs to the helicase family. RecQ subfamily.</text>
</comment>
<dbReference type="InterPro" id="IPR001650">
    <property type="entry name" value="Helicase_C-like"/>
</dbReference>
<feature type="non-terminal residue" evidence="9">
    <location>
        <position position="986"/>
    </location>
</feature>
<feature type="domain" description="Helicase C-terminal" evidence="8">
    <location>
        <begin position="497"/>
        <end position="647"/>
    </location>
</feature>
<reference evidence="9" key="1">
    <citation type="submission" date="2014-02" db="EMBL/GenBank/DDBJ databases">
        <authorList>
            <person name="Genoscope - CEA"/>
        </authorList>
    </citation>
    <scope>NUCLEOTIDE SEQUENCE</scope>
    <source>
        <strain evidence="9">LS3</strain>
    </source>
</reference>
<dbReference type="GO" id="GO:0043138">
    <property type="term" value="F:3'-5' DNA helicase activity"/>
    <property type="evidence" value="ECO:0007669"/>
    <property type="project" value="UniProtKB-EC"/>
</dbReference>
<dbReference type="SMART" id="SM00490">
    <property type="entry name" value="HELICc"/>
    <property type="match status" value="1"/>
</dbReference>
<dbReference type="SUPFAM" id="SSF52540">
    <property type="entry name" value="P-loop containing nucleoside triphosphate hydrolases"/>
    <property type="match status" value="1"/>
</dbReference>
<dbReference type="PANTHER" id="PTHR13710:SF154">
    <property type="entry name" value="RECQ HELICASE, PUTATIVE (AFU_ORTHOLOGUE AFUA_6G14720)-RELATED"/>
    <property type="match status" value="1"/>
</dbReference>
<evidence type="ECO:0000256" key="4">
    <source>
        <dbReference type="ARBA" id="ARBA00034617"/>
    </source>
</evidence>
<dbReference type="PROSITE" id="PS51192">
    <property type="entry name" value="HELICASE_ATP_BIND_1"/>
    <property type="match status" value="1"/>
</dbReference>
<evidence type="ECO:0000256" key="6">
    <source>
        <dbReference type="SAM" id="MobiDB-lite"/>
    </source>
</evidence>
<feature type="domain" description="Helicase ATP-binding" evidence="7">
    <location>
        <begin position="318"/>
        <end position="461"/>
    </location>
</feature>
<dbReference type="Gene3D" id="3.40.50.300">
    <property type="entry name" value="P-loop containing nucleotide triphosphate hydrolases"/>
    <property type="match status" value="2"/>
</dbReference>
<dbReference type="CDD" id="cd17920">
    <property type="entry name" value="DEXHc_RecQ"/>
    <property type="match status" value="1"/>
</dbReference>
<dbReference type="GO" id="GO:0005694">
    <property type="term" value="C:chromosome"/>
    <property type="evidence" value="ECO:0007669"/>
    <property type="project" value="TreeGrafter"/>
</dbReference>
<evidence type="ECO:0000256" key="2">
    <source>
        <dbReference type="ARBA" id="ARBA00022741"/>
    </source>
</evidence>
<evidence type="ECO:0000256" key="1">
    <source>
        <dbReference type="ARBA" id="ARBA00005446"/>
    </source>
</evidence>
<evidence type="ECO:0000259" key="7">
    <source>
        <dbReference type="PROSITE" id="PS51192"/>
    </source>
</evidence>
<feature type="compositionally biased region" description="Low complexity" evidence="6">
    <location>
        <begin position="934"/>
        <end position="962"/>
    </location>
</feature>
<evidence type="ECO:0000256" key="3">
    <source>
        <dbReference type="ARBA" id="ARBA00022840"/>
    </source>
</evidence>
<dbReference type="GO" id="GO:0000724">
    <property type="term" value="P:double-strand break repair via homologous recombination"/>
    <property type="evidence" value="ECO:0007669"/>
    <property type="project" value="TreeGrafter"/>
</dbReference>
<dbReference type="GO" id="GO:0005737">
    <property type="term" value="C:cytoplasm"/>
    <property type="evidence" value="ECO:0007669"/>
    <property type="project" value="TreeGrafter"/>
</dbReference>
<feature type="region of interest" description="Disordered" evidence="6">
    <location>
        <begin position="929"/>
        <end position="962"/>
    </location>
</feature>
<dbReference type="EC" id="5.6.2.4" evidence="5"/>
<dbReference type="GO" id="GO:0005524">
    <property type="term" value="F:ATP binding"/>
    <property type="evidence" value="ECO:0007669"/>
    <property type="project" value="UniProtKB-KW"/>
</dbReference>
<evidence type="ECO:0000259" key="8">
    <source>
        <dbReference type="PROSITE" id="PS51194"/>
    </source>
</evidence>
<reference evidence="9" key="2">
    <citation type="submission" date="2014-06" db="EMBL/GenBank/DDBJ databases">
        <title>The complete genome of Blastobotrys (Arxula) adeninivorans LS3 - a yeast of biotechnological interest.</title>
        <authorList>
            <person name="Kunze G."/>
            <person name="Gaillardin C."/>
            <person name="Czernicka M."/>
            <person name="Durrens P."/>
            <person name="Martin T."/>
            <person name="Boer E."/>
            <person name="Gabaldon T."/>
            <person name="Cruz J."/>
            <person name="Talla E."/>
            <person name="Marck C."/>
            <person name="Goffeau A."/>
            <person name="Barbe V."/>
            <person name="Baret P."/>
            <person name="Baronian K."/>
            <person name="Beier S."/>
            <person name="Bleykasten C."/>
            <person name="Bode R."/>
            <person name="Casaregola S."/>
            <person name="Despons L."/>
            <person name="Fairhead C."/>
            <person name="Giersberg M."/>
            <person name="Gierski P."/>
            <person name="Hahnel U."/>
            <person name="Hartmann A."/>
            <person name="Jankowska D."/>
            <person name="Jubin C."/>
            <person name="Jung P."/>
            <person name="Lafontaine I."/>
            <person name="Leh-Louis V."/>
            <person name="Lemaire M."/>
            <person name="Marcet-Houben M."/>
            <person name="Mascher M."/>
            <person name="Morel G."/>
            <person name="Richard G.-F."/>
            <person name="Riechen J."/>
            <person name="Sacerdot C."/>
            <person name="Sarkar A."/>
            <person name="Savel G."/>
            <person name="Schacherer J."/>
            <person name="Sherman D."/>
            <person name="Straub M.-L."/>
            <person name="Stein N."/>
            <person name="Thierry A."/>
            <person name="Trautwein-Schult A."/>
            <person name="Westhof E."/>
            <person name="Worch S."/>
            <person name="Dujon B."/>
            <person name="Souciet J.-L."/>
            <person name="Wincker P."/>
            <person name="Scholz U."/>
            <person name="Neuveglise N."/>
        </authorList>
    </citation>
    <scope>NUCLEOTIDE SEQUENCE</scope>
    <source>
        <strain evidence="9">LS3</strain>
    </source>
</reference>
<evidence type="ECO:0000313" key="9">
    <source>
        <dbReference type="EMBL" id="CDP39145.1"/>
    </source>
</evidence>
<evidence type="ECO:0000256" key="5">
    <source>
        <dbReference type="ARBA" id="ARBA00034808"/>
    </source>
</evidence>
<dbReference type="InterPro" id="IPR011545">
    <property type="entry name" value="DEAD/DEAH_box_helicase_dom"/>
</dbReference>
<dbReference type="AlphaFoldDB" id="A0A060TDI6"/>
<feature type="region of interest" description="Disordered" evidence="6">
    <location>
        <begin position="632"/>
        <end position="667"/>
    </location>
</feature>